<evidence type="ECO:0000313" key="2">
    <source>
        <dbReference type="Proteomes" id="UP001139451"/>
    </source>
</evidence>
<protein>
    <submittedName>
        <fullName evidence="1">Uncharacterized protein</fullName>
    </submittedName>
</protein>
<organism evidence="1 2">
    <name type="scientific">Sphingomonas tagetis</name>
    <dbReference type="NCBI Taxonomy" id="2949092"/>
    <lineage>
        <taxon>Bacteria</taxon>
        <taxon>Pseudomonadati</taxon>
        <taxon>Pseudomonadota</taxon>
        <taxon>Alphaproteobacteria</taxon>
        <taxon>Sphingomonadales</taxon>
        <taxon>Sphingomonadaceae</taxon>
        <taxon>Sphingomonas</taxon>
    </lineage>
</organism>
<comment type="caution">
    <text evidence="1">The sequence shown here is derived from an EMBL/GenBank/DDBJ whole genome shotgun (WGS) entry which is preliminary data.</text>
</comment>
<reference evidence="1" key="1">
    <citation type="submission" date="2022-05" db="EMBL/GenBank/DDBJ databases">
        <title>Sphingomonas sp. strain MG17 Genome sequencing and assembly.</title>
        <authorList>
            <person name="Kim I."/>
        </authorList>
    </citation>
    <scope>NUCLEOTIDE SEQUENCE</scope>
    <source>
        <strain evidence="1">MG17</strain>
    </source>
</reference>
<dbReference type="Proteomes" id="UP001139451">
    <property type="component" value="Unassembled WGS sequence"/>
</dbReference>
<proteinExistence type="predicted"/>
<dbReference type="RefSeq" id="WP_254292479.1">
    <property type="nucleotide sequence ID" value="NZ_JAMLDX010000004.1"/>
</dbReference>
<accession>A0A9X2KKB5</accession>
<keyword evidence="2" id="KW-1185">Reference proteome</keyword>
<name>A0A9X2KKB5_9SPHN</name>
<dbReference type="EMBL" id="JAMLDX010000004">
    <property type="protein sequence ID" value="MCP3730359.1"/>
    <property type="molecule type" value="Genomic_DNA"/>
</dbReference>
<dbReference type="AlphaFoldDB" id="A0A9X2KKB5"/>
<gene>
    <name evidence="1" type="ORF">M9978_07945</name>
</gene>
<evidence type="ECO:0000313" key="1">
    <source>
        <dbReference type="EMBL" id="MCP3730359.1"/>
    </source>
</evidence>
<sequence length="118" mass="12314">MHDVIKAATKLSEAFMPAERSQNEAALQAARSLTLALELRDKPPFKGQPRAAAAATALARGAALSVEASFVLEAAHRDFARMLPSTGLPELGWGCSGDCPDIKKPTGEVVDFPAAVAA</sequence>